<protein>
    <submittedName>
        <fullName evidence="1">Uncharacterized protein</fullName>
    </submittedName>
</protein>
<dbReference type="Proteomes" id="UP001579974">
    <property type="component" value="Unassembled WGS sequence"/>
</dbReference>
<keyword evidence="2" id="KW-1185">Reference proteome</keyword>
<dbReference type="EMBL" id="JBDXSU010000003">
    <property type="protein sequence ID" value="MFB5189631.1"/>
    <property type="molecule type" value="Genomic_DNA"/>
</dbReference>
<sequence length="61" mass="7133">MDTSERLGYRDAVRQVHRALEHRIHHLRDALKDASGDKAVEIKHRIDEVEHLMGIVDSLHR</sequence>
<organism evidence="1 2">
    <name type="scientific">Alicyclobacillus fastidiosus</name>
    <dbReference type="NCBI Taxonomy" id="392011"/>
    <lineage>
        <taxon>Bacteria</taxon>
        <taxon>Bacillati</taxon>
        <taxon>Bacillota</taxon>
        <taxon>Bacilli</taxon>
        <taxon>Bacillales</taxon>
        <taxon>Alicyclobacillaceae</taxon>
        <taxon>Alicyclobacillus</taxon>
    </lineage>
</organism>
<comment type="caution">
    <text evidence="1">The sequence shown here is derived from an EMBL/GenBank/DDBJ whole genome shotgun (WGS) entry which is preliminary data.</text>
</comment>
<evidence type="ECO:0000313" key="2">
    <source>
        <dbReference type="Proteomes" id="UP001579974"/>
    </source>
</evidence>
<reference evidence="1 2" key="1">
    <citation type="journal article" date="2024" name="Int. J. Mol. Sci.">
        <title>Exploration of Alicyclobacillus spp. Genome in Search of Antibiotic Resistance.</title>
        <authorList>
            <person name="Bucka-Kolendo J."/>
            <person name="Kiousi D.E."/>
            <person name="Dekowska A."/>
            <person name="Mikolajczuk-Szczyrba A."/>
            <person name="Karadedos D.M."/>
            <person name="Michael P."/>
            <person name="Galanis A."/>
            <person name="Sokolowska B."/>
        </authorList>
    </citation>
    <scope>NUCLEOTIDE SEQUENCE [LARGE SCALE GENOMIC DNA]</scope>
    <source>
        <strain evidence="1 2">KKP 3000</strain>
    </source>
</reference>
<evidence type="ECO:0000313" key="1">
    <source>
        <dbReference type="EMBL" id="MFB5189631.1"/>
    </source>
</evidence>
<name>A0ABV5AC49_9BACL</name>
<gene>
    <name evidence="1" type="ORF">KKP3000_002907</name>
</gene>
<accession>A0ABV5AC49</accession>
<proteinExistence type="predicted"/>
<dbReference type="RefSeq" id="WP_275475318.1">
    <property type="nucleotide sequence ID" value="NZ_CP162940.1"/>
</dbReference>